<evidence type="ECO:0000313" key="2">
    <source>
        <dbReference type="EMBL" id="KMY50866.1"/>
    </source>
</evidence>
<comment type="caution">
    <text evidence="2">The sequence shown here is derived from an EMBL/GenBank/DDBJ whole genome shotgun (WGS) entry which is preliminary data.</text>
</comment>
<dbReference type="EMBL" id="LFZW01000001">
    <property type="protein sequence ID" value="KMY50866.1"/>
    <property type="molecule type" value="Genomic_DNA"/>
</dbReference>
<dbReference type="PATRIC" id="fig|1679170.3.peg.3677"/>
<gene>
    <name evidence="2" type="ORF">AC625_16165</name>
</gene>
<keyword evidence="1" id="KW-1133">Transmembrane helix</keyword>
<dbReference type="RefSeq" id="WP_049682217.1">
    <property type="nucleotide sequence ID" value="NZ_LFZW01000001.1"/>
</dbReference>
<accession>A0A0K9GW65</accession>
<proteinExistence type="predicted"/>
<keyword evidence="1" id="KW-0812">Transmembrane</keyword>
<dbReference type="AlphaFoldDB" id="A0A0K9GW65"/>
<evidence type="ECO:0000313" key="3">
    <source>
        <dbReference type="Proteomes" id="UP000037146"/>
    </source>
</evidence>
<protein>
    <submittedName>
        <fullName evidence="2">Membrane protein</fullName>
    </submittedName>
</protein>
<keyword evidence="1" id="KW-0472">Membrane</keyword>
<evidence type="ECO:0000256" key="1">
    <source>
        <dbReference type="SAM" id="Phobius"/>
    </source>
</evidence>
<reference evidence="3" key="1">
    <citation type="submission" date="2015-07" db="EMBL/GenBank/DDBJ databases">
        <title>Genome sequencing project for genomic taxonomy and phylogenomics of Bacillus-like bacteria.</title>
        <authorList>
            <person name="Liu B."/>
            <person name="Wang J."/>
            <person name="Zhu Y."/>
            <person name="Liu G."/>
            <person name="Chen Q."/>
            <person name="Chen Z."/>
            <person name="Lan J."/>
            <person name="Che J."/>
            <person name="Ge C."/>
            <person name="Shi H."/>
            <person name="Pan Z."/>
            <person name="Liu X."/>
        </authorList>
    </citation>
    <scope>NUCLEOTIDE SEQUENCE [LARGE SCALE GENOMIC DNA]</scope>
    <source>
        <strain evidence="3">FJAT-27997</strain>
    </source>
</reference>
<dbReference type="Proteomes" id="UP000037146">
    <property type="component" value="Unassembled WGS sequence"/>
</dbReference>
<feature type="transmembrane region" description="Helical" evidence="1">
    <location>
        <begin position="20"/>
        <end position="42"/>
    </location>
</feature>
<organism evidence="2 3">
    <name type="scientific">Peribacillus loiseleuriae</name>
    <dbReference type="NCBI Taxonomy" id="1679170"/>
    <lineage>
        <taxon>Bacteria</taxon>
        <taxon>Bacillati</taxon>
        <taxon>Bacillota</taxon>
        <taxon>Bacilli</taxon>
        <taxon>Bacillales</taxon>
        <taxon>Bacillaceae</taxon>
        <taxon>Peribacillus</taxon>
    </lineage>
</organism>
<dbReference type="Pfam" id="PF14141">
    <property type="entry name" value="YqzM"/>
    <property type="match status" value="1"/>
</dbReference>
<sequence>MNEFEKNLQPRSNDVNDSAIGFIASFVFFAVIFGIAVTVQVIGS</sequence>
<name>A0A0K9GW65_9BACI</name>
<dbReference type="InterPro" id="IPR025416">
    <property type="entry name" value="YqzM"/>
</dbReference>
<keyword evidence="3" id="KW-1185">Reference proteome</keyword>